<protein>
    <submittedName>
        <fullName evidence="3">Transcriptional regulator</fullName>
    </submittedName>
</protein>
<dbReference type="Pfam" id="PF03466">
    <property type="entry name" value="LysR_substrate"/>
    <property type="match status" value="1"/>
</dbReference>
<evidence type="ECO:0000313" key="3">
    <source>
        <dbReference type="EMBL" id="ATF07853.1"/>
    </source>
</evidence>
<gene>
    <name evidence="3" type="ORF">PhaeoP63_03821</name>
</gene>
<dbReference type="AlphaFoldDB" id="A0AAC9ZCY9"/>
<dbReference type="GO" id="GO:0043565">
    <property type="term" value="F:sequence-specific DNA binding"/>
    <property type="evidence" value="ECO:0007669"/>
    <property type="project" value="TreeGrafter"/>
</dbReference>
<feature type="domain" description="LysR substrate-binding" evidence="2">
    <location>
        <begin position="25"/>
        <end position="216"/>
    </location>
</feature>
<evidence type="ECO:0000313" key="4">
    <source>
        <dbReference type="Proteomes" id="UP000217545"/>
    </source>
</evidence>
<proteinExistence type="inferred from homology"/>
<sequence length="227" mass="24649">MLPDARAVESAALRVEEKSMRLTSELQETVRVAAGQTSAAVLAQGLHLMKSGPAIEIVVTDAISPNDTRAPDIFIDHGLPSDATGVTRRVGSINSAVYGAPAFGTTRALPLSSNELAMLPWLGFVVEQEHYITMKWLAETMRERPPAARMVNTDLMAAAAANGVGIAVLPCFKGDQDPRLVRLSERIDVLREDYWTVIQSDLAKNPSVRTALNWIIDCFGVIELPEL</sequence>
<dbReference type="EMBL" id="CP010785">
    <property type="protein sequence ID" value="ATF07853.1"/>
    <property type="molecule type" value="Genomic_DNA"/>
</dbReference>
<dbReference type="Gene3D" id="3.40.190.290">
    <property type="match status" value="1"/>
</dbReference>
<dbReference type="SUPFAM" id="SSF53850">
    <property type="entry name" value="Periplasmic binding protein-like II"/>
    <property type="match status" value="1"/>
</dbReference>
<dbReference type="PANTHER" id="PTHR30537:SF3">
    <property type="entry name" value="TRANSCRIPTIONAL REGULATORY PROTEIN"/>
    <property type="match status" value="1"/>
</dbReference>
<dbReference type="Proteomes" id="UP000217545">
    <property type="component" value="Plasmid pP63_a"/>
</dbReference>
<keyword evidence="3" id="KW-0614">Plasmid</keyword>
<dbReference type="InterPro" id="IPR058163">
    <property type="entry name" value="LysR-type_TF_proteobact-type"/>
</dbReference>
<organism evidence="3 4">
    <name type="scientific">Phaeobacter gallaeciensis</name>
    <dbReference type="NCBI Taxonomy" id="60890"/>
    <lineage>
        <taxon>Bacteria</taxon>
        <taxon>Pseudomonadati</taxon>
        <taxon>Pseudomonadota</taxon>
        <taxon>Alphaproteobacteria</taxon>
        <taxon>Rhodobacterales</taxon>
        <taxon>Roseobacteraceae</taxon>
        <taxon>Phaeobacter</taxon>
    </lineage>
</organism>
<dbReference type="PANTHER" id="PTHR30537">
    <property type="entry name" value="HTH-TYPE TRANSCRIPTIONAL REGULATOR"/>
    <property type="match status" value="1"/>
</dbReference>
<dbReference type="GO" id="GO:0003700">
    <property type="term" value="F:DNA-binding transcription factor activity"/>
    <property type="evidence" value="ECO:0007669"/>
    <property type="project" value="TreeGrafter"/>
</dbReference>
<dbReference type="InterPro" id="IPR005119">
    <property type="entry name" value="LysR_subst-bd"/>
</dbReference>
<accession>A0AAC9ZCY9</accession>
<name>A0AAC9ZCY9_9RHOB</name>
<dbReference type="GO" id="GO:0006351">
    <property type="term" value="P:DNA-templated transcription"/>
    <property type="evidence" value="ECO:0007669"/>
    <property type="project" value="TreeGrafter"/>
</dbReference>
<evidence type="ECO:0000256" key="1">
    <source>
        <dbReference type="ARBA" id="ARBA00009437"/>
    </source>
</evidence>
<geneLocation type="plasmid" evidence="4">
    <name>pp63_a</name>
</geneLocation>
<evidence type="ECO:0000259" key="2">
    <source>
        <dbReference type="Pfam" id="PF03466"/>
    </source>
</evidence>
<comment type="similarity">
    <text evidence="1">Belongs to the LysR transcriptional regulatory family.</text>
</comment>
<reference evidence="3 4" key="1">
    <citation type="journal article" date="2017" name="Front. Microbiol.">
        <title>Phaeobacter piscinae sp. nov., a species of the Roseobacter group and potential aquaculture probiont.</title>
        <authorList>
            <person name="Sonnenschein E.C."/>
            <person name="Phippen C.B.W."/>
            <person name="Nielsen K.F."/>
            <person name="Mateiu R.V."/>
            <person name="Melchiorsen J."/>
            <person name="Gram L."/>
            <person name="Overmann J."/>
            <person name="Freese H.M."/>
        </authorList>
    </citation>
    <scope>NUCLEOTIDE SEQUENCE [LARGE SCALE GENOMIC DNA]</scope>
    <source>
        <strain evidence="3 4">P63</strain>
    </source>
</reference>